<evidence type="ECO:0000313" key="1">
    <source>
        <dbReference type="Proteomes" id="UP000887565"/>
    </source>
</evidence>
<name>A0A915JV35_ROMCU</name>
<keyword evidence="1" id="KW-1185">Reference proteome</keyword>
<organism evidence="1 2">
    <name type="scientific">Romanomermis culicivorax</name>
    <name type="common">Nematode worm</name>
    <dbReference type="NCBI Taxonomy" id="13658"/>
    <lineage>
        <taxon>Eukaryota</taxon>
        <taxon>Metazoa</taxon>
        <taxon>Ecdysozoa</taxon>
        <taxon>Nematoda</taxon>
        <taxon>Enoplea</taxon>
        <taxon>Dorylaimia</taxon>
        <taxon>Mermithida</taxon>
        <taxon>Mermithoidea</taxon>
        <taxon>Mermithidae</taxon>
        <taxon>Romanomermis</taxon>
    </lineage>
</organism>
<dbReference type="Gene3D" id="4.10.60.10">
    <property type="entry name" value="Zinc finger, CCHC-type"/>
    <property type="match status" value="1"/>
</dbReference>
<proteinExistence type="predicted"/>
<sequence>MNIMQAAESAESLSTTIRGSLNDVYAIRNNSCCNSNRYLNRGRDQSLNQSKLPQSPRRSKHCRGCGLTHHTYLSPNCKAKNSKCYDCGSTGNFAKYCQ</sequence>
<dbReference type="WBParaSite" id="nRc.2.0.1.t29948-RA">
    <property type="protein sequence ID" value="nRc.2.0.1.t29948-RA"/>
    <property type="gene ID" value="nRc.2.0.1.g29948"/>
</dbReference>
<reference evidence="2" key="1">
    <citation type="submission" date="2022-11" db="UniProtKB">
        <authorList>
            <consortium name="WormBaseParasite"/>
        </authorList>
    </citation>
    <scope>IDENTIFICATION</scope>
</reference>
<protein>
    <submittedName>
        <fullName evidence="2">CCHC-type domain-containing protein</fullName>
    </submittedName>
</protein>
<accession>A0A915JV35</accession>
<dbReference type="Proteomes" id="UP000887565">
    <property type="component" value="Unplaced"/>
</dbReference>
<dbReference type="AlphaFoldDB" id="A0A915JV35"/>
<evidence type="ECO:0000313" key="2">
    <source>
        <dbReference type="WBParaSite" id="nRc.2.0.1.t29948-RA"/>
    </source>
</evidence>